<comment type="caution">
    <text evidence="2">The sequence shown here is derived from an EMBL/GenBank/DDBJ whole genome shotgun (WGS) entry which is preliminary data.</text>
</comment>
<dbReference type="AlphaFoldDB" id="A0A392QU53"/>
<dbReference type="Proteomes" id="UP000265520">
    <property type="component" value="Unassembled WGS sequence"/>
</dbReference>
<name>A0A392QU53_9FABA</name>
<feature type="region of interest" description="Disordered" evidence="1">
    <location>
        <begin position="1"/>
        <end position="46"/>
    </location>
</feature>
<evidence type="ECO:0000313" key="2">
    <source>
        <dbReference type="EMBL" id="MCI27374.1"/>
    </source>
</evidence>
<evidence type="ECO:0000256" key="1">
    <source>
        <dbReference type="SAM" id="MobiDB-lite"/>
    </source>
</evidence>
<accession>A0A392QU53</accession>
<proteinExistence type="predicted"/>
<protein>
    <submittedName>
        <fullName evidence="2">Uncharacterized protein</fullName>
    </submittedName>
</protein>
<dbReference type="EMBL" id="LXQA010158929">
    <property type="protein sequence ID" value="MCI27374.1"/>
    <property type="molecule type" value="Genomic_DNA"/>
</dbReference>
<evidence type="ECO:0000313" key="3">
    <source>
        <dbReference type="Proteomes" id="UP000265520"/>
    </source>
</evidence>
<feature type="compositionally biased region" description="Pro residues" evidence="1">
    <location>
        <begin position="1"/>
        <end position="35"/>
    </location>
</feature>
<organism evidence="2 3">
    <name type="scientific">Trifolium medium</name>
    <dbReference type="NCBI Taxonomy" id="97028"/>
    <lineage>
        <taxon>Eukaryota</taxon>
        <taxon>Viridiplantae</taxon>
        <taxon>Streptophyta</taxon>
        <taxon>Embryophyta</taxon>
        <taxon>Tracheophyta</taxon>
        <taxon>Spermatophyta</taxon>
        <taxon>Magnoliopsida</taxon>
        <taxon>eudicotyledons</taxon>
        <taxon>Gunneridae</taxon>
        <taxon>Pentapetalae</taxon>
        <taxon>rosids</taxon>
        <taxon>fabids</taxon>
        <taxon>Fabales</taxon>
        <taxon>Fabaceae</taxon>
        <taxon>Papilionoideae</taxon>
        <taxon>50 kb inversion clade</taxon>
        <taxon>NPAAA clade</taxon>
        <taxon>Hologalegina</taxon>
        <taxon>IRL clade</taxon>
        <taxon>Trifolieae</taxon>
        <taxon>Trifolium</taxon>
    </lineage>
</organism>
<sequence length="79" mass="8353">ASVAAPQPPAQPPAPHPQSHAAPPPQPHAQPAPPPDTERSLDVQDGVVESYHLGMAKILVPADKIRHGHETNNLMDIRG</sequence>
<reference evidence="2 3" key="1">
    <citation type="journal article" date="2018" name="Front. Plant Sci.">
        <title>Red Clover (Trifolium pratense) and Zigzag Clover (T. medium) - A Picture of Genomic Similarities and Differences.</title>
        <authorList>
            <person name="Dluhosova J."/>
            <person name="Istvanek J."/>
            <person name="Nedelnik J."/>
            <person name="Repkova J."/>
        </authorList>
    </citation>
    <scope>NUCLEOTIDE SEQUENCE [LARGE SCALE GENOMIC DNA]</scope>
    <source>
        <strain evidence="3">cv. 10/8</strain>
        <tissue evidence="2">Leaf</tissue>
    </source>
</reference>
<feature type="non-terminal residue" evidence="2">
    <location>
        <position position="1"/>
    </location>
</feature>
<keyword evidence="3" id="KW-1185">Reference proteome</keyword>